<dbReference type="EMBL" id="JBCGBO010000004">
    <property type="protein sequence ID" value="KAK9207749.1"/>
    <property type="molecule type" value="Genomic_DNA"/>
</dbReference>
<name>A0AAP0MC77_9ROSI</name>
<dbReference type="Pfam" id="PF00072">
    <property type="entry name" value="Response_reg"/>
    <property type="match status" value="1"/>
</dbReference>
<dbReference type="InterPro" id="IPR036890">
    <property type="entry name" value="HATPase_C_sf"/>
</dbReference>
<dbReference type="SUPFAM" id="SSF47384">
    <property type="entry name" value="Homodimeric domain of signal transducing histidine kinase"/>
    <property type="match status" value="1"/>
</dbReference>
<evidence type="ECO:0000256" key="2">
    <source>
        <dbReference type="ARBA" id="ARBA00004496"/>
    </source>
</evidence>
<dbReference type="PROSITE" id="PS50110">
    <property type="entry name" value="RESPONSE_REGULATORY"/>
    <property type="match status" value="1"/>
</dbReference>
<feature type="region of interest" description="Disordered" evidence="10">
    <location>
        <begin position="521"/>
        <end position="581"/>
    </location>
</feature>
<comment type="subcellular location">
    <subcellularLocation>
        <location evidence="2">Cytoplasm</location>
    </subcellularLocation>
</comment>
<dbReference type="Pfam" id="PF02518">
    <property type="entry name" value="HATPase_c"/>
    <property type="match status" value="1"/>
</dbReference>
<dbReference type="CDD" id="cd00082">
    <property type="entry name" value="HisKA"/>
    <property type="match status" value="1"/>
</dbReference>
<evidence type="ECO:0000256" key="5">
    <source>
        <dbReference type="ARBA" id="ARBA00022553"/>
    </source>
</evidence>
<feature type="domain" description="Response regulatory" evidence="12">
    <location>
        <begin position="863"/>
        <end position="1003"/>
    </location>
</feature>
<dbReference type="GO" id="GO:0009927">
    <property type="term" value="F:histidine phosphotransfer kinase activity"/>
    <property type="evidence" value="ECO:0007669"/>
    <property type="project" value="TreeGrafter"/>
</dbReference>
<dbReference type="AlphaFoldDB" id="A0AAP0MC77"/>
<dbReference type="Proteomes" id="UP001428341">
    <property type="component" value="Unassembled WGS sequence"/>
</dbReference>
<dbReference type="GO" id="GO:0000155">
    <property type="term" value="F:phosphorelay sensor kinase activity"/>
    <property type="evidence" value="ECO:0007669"/>
    <property type="project" value="InterPro"/>
</dbReference>
<dbReference type="InterPro" id="IPR001789">
    <property type="entry name" value="Sig_transdc_resp-reg_receiver"/>
</dbReference>
<dbReference type="InterPro" id="IPR011006">
    <property type="entry name" value="CheY-like_superfamily"/>
</dbReference>
<evidence type="ECO:0000313" key="13">
    <source>
        <dbReference type="EMBL" id="KAK9207749.1"/>
    </source>
</evidence>
<dbReference type="FunFam" id="3.40.50.2300:FF:000201">
    <property type="entry name" value="Histidine kinase 5"/>
    <property type="match status" value="1"/>
</dbReference>
<keyword evidence="7" id="KW-0418">Kinase</keyword>
<protein>
    <recommendedName>
        <fullName evidence="3">histidine kinase</fullName>
        <ecNumber evidence="3">2.7.13.3</ecNumber>
    </recommendedName>
</protein>
<feature type="coiled-coil region" evidence="9">
    <location>
        <begin position="90"/>
        <end position="117"/>
    </location>
</feature>
<evidence type="ECO:0000256" key="6">
    <source>
        <dbReference type="ARBA" id="ARBA00022679"/>
    </source>
</evidence>
<feature type="compositionally biased region" description="Basic and acidic residues" evidence="10">
    <location>
        <begin position="826"/>
        <end position="839"/>
    </location>
</feature>
<dbReference type="Pfam" id="PF00512">
    <property type="entry name" value="HisKA"/>
    <property type="match status" value="1"/>
</dbReference>
<dbReference type="CDD" id="cd16922">
    <property type="entry name" value="HATPase_EvgS-ArcB-TorS-like"/>
    <property type="match status" value="1"/>
</dbReference>
<evidence type="ECO:0000256" key="4">
    <source>
        <dbReference type="ARBA" id="ARBA00022490"/>
    </source>
</evidence>
<dbReference type="SUPFAM" id="SSF55874">
    <property type="entry name" value="ATPase domain of HSP90 chaperone/DNA topoisomerase II/histidine kinase"/>
    <property type="match status" value="1"/>
</dbReference>
<gene>
    <name evidence="13" type="ORF">WN944_000095</name>
</gene>
<dbReference type="GO" id="GO:0005886">
    <property type="term" value="C:plasma membrane"/>
    <property type="evidence" value="ECO:0007669"/>
    <property type="project" value="TreeGrafter"/>
</dbReference>
<comment type="catalytic activity">
    <reaction evidence="1">
        <text>ATP + protein L-histidine = ADP + protein N-phospho-L-histidine.</text>
        <dbReference type="EC" id="2.7.13.3"/>
    </reaction>
</comment>
<dbReference type="PRINTS" id="PR00344">
    <property type="entry name" value="BCTRLSENSOR"/>
</dbReference>
<dbReference type="PROSITE" id="PS50109">
    <property type="entry name" value="HIS_KIN"/>
    <property type="match status" value="1"/>
</dbReference>
<dbReference type="GO" id="GO:0005737">
    <property type="term" value="C:cytoplasm"/>
    <property type="evidence" value="ECO:0007669"/>
    <property type="project" value="UniProtKB-SubCell"/>
</dbReference>
<dbReference type="SUPFAM" id="SSF52172">
    <property type="entry name" value="CheY-like"/>
    <property type="match status" value="1"/>
</dbReference>
<dbReference type="SMART" id="SM00387">
    <property type="entry name" value="HATPase_c"/>
    <property type="match status" value="1"/>
</dbReference>
<evidence type="ECO:0000313" key="14">
    <source>
        <dbReference type="Proteomes" id="UP001428341"/>
    </source>
</evidence>
<dbReference type="InterPro" id="IPR004358">
    <property type="entry name" value="Sig_transdc_His_kin-like_C"/>
</dbReference>
<keyword evidence="6" id="KW-0808">Transferase</keyword>
<dbReference type="InterPro" id="IPR005467">
    <property type="entry name" value="His_kinase_dom"/>
</dbReference>
<dbReference type="SMART" id="SM00388">
    <property type="entry name" value="HisKA"/>
    <property type="match status" value="1"/>
</dbReference>
<feature type="domain" description="Histidine kinase" evidence="11">
    <location>
        <begin position="376"/>
        <end position="667"/>
    </location>
</feature>
<dbReference type="FunFam" id="1.10.287.130:FF:000030">
    <property type="entry name" value="Putative histidine kinase 5"/>
    <property type="match status" value="1"/>
</dbReference>
<evidence type="ECO:0000256" key="9">
    <source>
        <dbReference type="SAM" id="Coils"/>
    </source>
</evidence>
<dbReference type="InterPro" id="IPR036097">
    <property type="entry name" value="HisK_dim/P_sf"/>
</dbReference>
<feature type="compositionally biased region" description="Polar residues" evidence="10">
    <location>
        <begin position="795"/>
        <end position="813"/>
    </location>
</feature>
<dbReference type="PANTHER" id="PTHR43047:SF68">
    <property type="entry name" value="HISTIDINE KINASE 5"/>
    <property type="match status" value="1"/>
</dbReference>
<feature type="compositionally biased region" description="Basic and acidic residues" evidence="10">
    <location>
        <begin position="553"/>
        <end position="571"/>
    </location>
</feature>
<evidence type="ECO:0000259" key="11">
    <source>
        <dbReference type="PROSITE" id="PS50109"/>
    </source>
</evidence>
<accession>A0AAP0MC77</accession>
<organism evidence="13 14">
    <name type="scientific">Citrus x changshan-huyou</name>
    <dbReference type="NCBI Taxonomy" id="2935761"/>
    <lineage>
        <taxon>Eukaryota</taxon>
        <taxon>Viridiplantae</taxon>
        <taxon>Streptophyta</taxon>
        <taxon>Embryophyta</taxon>
        <taxon>Tracheophyta</taxon>
        <taxon>Spermatophyta</taxon>
        <taxon>Magnoliopsida</taxon>
        <taxon>eudicotyledons</taxon>
        <taxon>Gunneridae</taxon>
        <taxon>Pentapetalae</taxon>
        <taxon>rosids</taxon>
        <taxon>malvids</taxon>
        <taxon>Sapindales</taxon>
        <taxon>Rutaceae</taxon>
        <taxon>Aurantioideae</taxon>
        <taxon>Citrus</taxon>
    </lineage>
</organism>
<keyword evidence="4" id="KW-0963">Cytoplasm</keyword>
<evidence type="ECO:0000256" key="3">
    <source>
        <dbReference type="ARBA" id="ARBA00012438"/>
    </source>
</evidence>
<sequence>MVCNMDTDLIEDMDIEGLPSMWPEDIGSDKQFNVERPGGGQDMLEEVTIPEDQTIVDFKRLLELTNYTDKGSSQMAYLVKHWEYRQSNAVRLLREELDNLSRQRQESELKKLEILEEHRFEEEGYGGDKRPISIMDELSDMWKDVRPRKNDVVFQSKRVEVDAEYDTVEYWKQRALDLEKMLEASGQREQALMEKLNESITNLEKQSSPVEELSQILKRADNFLHFVLQNAPVVMGHQDKELRYRFIYNHFPSLHEEDILGKTDVEIFSGAGVKESQDFKREVLEKGLPAKREITFETELFGSKTFLIYVEPVFSKSGETIGVNYMGMDVTDQVRKREKMAKLREEIAVQKAKETELNKTIHITEETMRAKQMLATMSHEIRSPLTGVVSMAEILSNTKLDREQRQLLGVMISSGDLVLQLINDILDLSKVESGVMKLEAAKFRPREVVKHVLQTAAASLQKILMLEGDIADDVPIEVIGDVLRIRQILTNLISNAIKFTPEGKVGIKLYVVPEPPFAKEGLKQKSKAYQSTTDALKEEKHQPKSQTASDQNGFHDKKHGEGYQDHKHDDDPGTPVSHGNSMDEDLEATVWIRCDVYDTGIGIPENALPTLFRKYMQVSADHARKYGGTGLGLAICKQLVELMGGRLTVTSKVHCGSTFTFILPYQVSPIEENSDDPDDLSDMADHDSVTDDVTAGFFQFQPRTLGSLFSSNGTSRSQKLLPNNIGFASAHKVNGFSETSYSFPSNNRQKETAPLEDACSVAEVAETLSEPESSFSHSPEPENETEVSRGKQCHVETTSWFQNPATESTSHSEANGEMIEMSKTNEPQKKCEMQEKPDRISQSPSSSSAEVPETKPKPKPKPKVLLVEDNKINVMVAKSMMKQLGHSIDVVNNGVEAVHAVQCQNYDLILMDVCMPVMDGLKATRLIRSFEDTGNWDAAAEAGIEQAMPSSGSSNHFKRMPIIAMTANALSESAEECFANGMDSFVSKPVTFQKLKECLEQYFP</sequence>
<dbReference type="FunFam" id="3.30.450.20:FF:000061">
    <property type="entry name" value="Histidine kinase 5"/>
    <property type="match status" value="1"/>
</dbReference>
<evidence type="ECO:0000256" key="8">
    <source>
        <dbReference type="PROSITE-ProRule" id="PRU00169"/>
    </source>
</evidence>
<dbReference type="InterPro" id="IPR003594">
    <property type="entry name" value="HATPase_dom"/>
</dbReference>
<dbReference type="PANTHER" id="PTHR43047">
    <property type="entry name" value="TWO-COMPONENT HISTIDINE PROTEIN KINASE"/>
    <property type="match status" value="1"/>
</dbReference>
<evidence type="ECO:0000256" key="10">
    <source>
        <dbReference type="SAM" id="MobiDB-lite"/>
    </source>
</evidence>
<dbReference type="CDD" id="cd17546">
    <property type="entry name" value="REC_hyHK_CKI1_RcsC-like"/>
    <property type="match status" value="1"/>
</dbReference>
<keyword evidence="5 8" id="KW-0597">Phosphoprotein</keyword>
<feature type="region of interest" description="Disordered" evidence="10">
    <location>
        <begin position="765"/>
        <end position="863"/>
    </location>
</feature>
<evidence type="ECO:0000259" key="12">
    <source>
        <dbReference type="PROSITE" id="PS50110"/>
    </source>
</evidence>
<dbReference type="EC" id="2.7.13.3" evidence="3"/>
<keyword evidence="9" id="KW-0175">Coiled coil</keyword>
<feature type="modified residue" description="4-aspartylphosphate" evidence="8">
    <location>
        <position position="912"/>
    </location>
</feature>
<proteinExistence type="predicted"/>
<evidence type="ECO:0000256" key="7">
    <source>
        <dbReference type="ARBA" id="ARBA00022777"/>
    </source>
</evidence>
<dbReference type="InterPro" id="IPR003661">
    <property type="entry name" value="HisK_dim/P_dom"/>
</dbReference>
<dbReference type="SMART" id="SM00448">
    <property type="entry name" value="REC"/>
    <property type="match status" value="1"/>
</dbReference>
<reference evidence="13 14" key="1">
    <citation type="submission" date="2024-05" db="EMBL/GenBank/DDBJ databases">
        <title>Haplotype-resolved chromosome-level genome assembly of Huyou (Citrus changshanensis).</title>
        <authorList>
            <person name="Miao C."/>
            <person name="Chen W."/>
            <person name="Wu Y."/>
            <person name="Wang L."/>
            <person name="Zhao S."/>
            <person name="Grierson D."/>
            <person name="Xu C."/>
            <person name="Chen K."/>
        </authorList>
    </citation>
    <scope>NUCLEOTIDE SEQUENCE [LARGE SCALE GENOMIC DNA]</scope>
    <source>
        <strain evidence="13">01-14</strain>
        <tissue evidence="13">Leaf</tissue>
    </source>
</reference>
<keyword evidence="14" id="KW-1185">Reference proteome</keyword>
<dbReference type="Gene3D" id="3.30.450.20">
    <property type="entry name" value="PAS domain"/>
    <property type="match status" value="1"/>
</dbReference>
<evidence type="ECO:0000256" key="1">
    <source>
        <dbReference type="ARBA" id="ARBA00000085"/>
    </source>
</evidence>
<comment type="caution">
    <text evidence="13">The sequence shown here is derived from an EMBL/GenBank/DDBJ whole genome shotgun (WGS) entry which is preliminary data.</text>
</comment>
<dbReference type="Gene3D" id="3.30.565.10">
    <property type="entry name" value="Histidine kinase-like ATPase, C-terminal domain"/>
    <property type="match status" value="1"/>
</dbReference>
<dbReference type="Gene3D" id="3.40.50.2300">
    <property type="match status" value="1"/>
</dbReference>
<dbReference type="Gene3D" id="1.10.287.130">
    <property type="match status" value="1"/>
</dbReference>